<dbReference type="EMBL" id="JASVDS010000003">
    <property type="protein sequence ID" value="MDL5032888.1"/>
    <property type="molecule type" value="Genomic_DNA"/>
</dbReference>
<keyword evidence="1" id="KW-1133">Transmembrane helix</keyword>
<dbReference type="SUPFAM" id="SSF53756">
    <property type="entry name" value="UDP-Glycosyltransferase/glycogen phosphorylase"/>
    <property type="match status" value="1"/>
</dbReference>
<reference evidence="3 4" key="1">
    <citation type="submission" date="2023-06" db="EMBL/GenBank/DDBJ databases">
        <title>Pelomonas sp. APW6 16S ribosomal RNA gene genome sequencing and assembly.</title>
        <authorList>
            <person name="Woo H."/>
        </authorList>
    </citation>
    <scope>NUCLEOTIDE SEQUENCE [LARGE SCALE GENOMIC DNA]</scope>
    <source>
        <strain evidence="3 4">APW6</strain>
    </source>
</reference>
<dbReference type="PANTHER" id="PTHR12526">
    <property type="entry name" value="GLYCOSYLTRANSFERASE"/>
    <property type="match status" value="1"/>
</dbReference>
<keyword evidence="1" id="KW-0812">Transmembrane</keyword>
<keyword evidence="1" id="KW-0472">Membrane</keyword>
<evidence type="ECO:0000259" key="2">
    <source>
        <dbReference type="Pfam" id="PF13439"/>
    </source>
</evidence>
<organism evidence="3 4">
    <name type="scientific">Roseateles subflavus</name>
    <dbReference type="NCBI Taxonomy" id="3053353"/>
    <lineage>
        <taxon>Bacteria</taxon>
        <taxon>Pseudomonadati</taxon>
        <taxon>Pseudomonadota</taxon>
        <taxon>Betaproteobacteria</taxon>
        <taxon>Burkholderiales</taxon>
        <taxon>Sphaerotilaceae</taxon>
        <taxon>Roseateles</taxon>
    </lineage>
</organism>
<protein>
    <submittedName>
        <fullName evidence="3">Glycosyltransferase family 4 protein</fullName>
    </submittedName>
</protein>
<dbReference type="CDD" id="cd03794">
    <property type="entry name" value="GT4_WbuB-like"/>
    <property type="match status" value="1"/>
</dbReference>
<name>A0ABT7LJ48_9BURK</name>
<dbReference type="Gene3D" id="3.40.50.2000">
    <property type="entry name" value="Glycogen Phosphorylase B"/>
    <property type="match status" value="2"/>
</dbReference>
<proteinExistence type="predicted"/>
<keyword evidence="4" id="KW-1185">Reference proteome</keyword>
<dbReference type="RefSeq" id="WP_285982957.1">
    <property type="nucleotide sequence ID" value="NZ_JASVDS010000003.1"/>
</dbReference>
<feature type="transmembrane region" description="Helical" evidence="1">
    <location>
        <begin position="81"/>
        <end position="100"/>
    </location>
</feature>
<evidence type="ECO:0000256" key="1">
    <source>
        <dbReference type="SAM" id="Phobius"/>
    </source>
</evidence>
<evidence type="ECO:0000313" key="3">
    <source>
        <dbReference type="EMBL" id="MDL5032888.1"/>
    </source>
</evidence>
<dbReference type="InterPro" id="IPR028098">
    <property type="entry name" value="Glyco_trans_4-like_N"/>
</dbReference>
<evidence type="ECO:0000313" key="4">
    <source>
        <dbReference type="Proteomes" id="UP001238603"/>
    </source>
</evidence>
<dbReference type="Pfam" id="PF13692">
    <property type="entry name" value="Glyco_trans_1_4"/>
    <property type="match status" value="1"/>
</dbReference>
<feature type="domain" description="Glycosyltransferase subfamily 4-like N-terminal" evidence="2">
    <location>
        <begin position="18"/>
        <end position="195"/>
    </location>
</feature>
<comment type="caution">
    <text evidence="3">The sequence shown here is derived from an EMBL/GenBank/DDBJ whole genome shotgun (WGS) entry which is preliminary data.</text>
</comment>
<accession>A0ABT7LJ48</accession>
<dbReference type="Proteomes" id="UP001238603">
    <property type="component" value="Unassembled WGS sequence"/>
</dbReference>
<gene>
    <name evidence="3" type="ORF">QRD43_13315</name>
</gene>
<dbReference type="Pfam" id="PF13439">
    <property type="entry name" value="Glyco_transf_4"/>
    <property type="match status" value="1"/>
</dbReference>
<sequence length="410" mass="44549">MRVLLLSQHFWPESFRINEVAQSLVEQGCEVTVLTGKPNYPEGAIYPGYRVGGVQTERHEGYEIVRVPLCPRGAGGARRLVLNYLSFIFSTVLMGPWALRGRRFDVIFVYGTSPILQAIGAIVLKWIKRAALVTWVQDQWPQSLEVTGFVRNRRALAAVAVVVRWIYRRCDLLLVQSQAFLAPVRAMAGHTPVAVHLNPGDREQPAAAPLPAALAELPWGEGFHIVFAGNLGTAQALDCVLEAAERLGADAGVRWVLVGSGARSSWLQAQVRERRLDHVLLPGRFDPACMPALFERADALLVSLNRGEALAQTVPSKIQAYLAAGRPVVASLDGEGARVLAEAGAGVSAPAEDAAALAEAVRALQQRSPAERAAMGEAGRRYYRAHFDPAQLAQDLVGHFEHACALRRGK</sequence>